<feature type="site" description="Interaction with DNA" evidence="10">
    <location>
        <position position="146"/>
    </location>
</feature>
<dbReference type="SUPFAM" id="SSF56712">
    <property type="entry name" value="Prokaryotic type I DNA topoisomerase"/>
    <property type="match status" value="1"/>
</dbReference>
<accession>A0A2M6WQC6</accession>
<dbReference type="InterPro" id="IPR028612">
    <property type="entry name" value="Topoisom_1_IA"/>
</dbReference>
<dbReference type="InterPro" id="IPR023406">
    <property type="entry name" value="Topo_IA_AS"/>
</dbReference>
<feature type="site" description="Interaction with DNA" evidence="10">
    <location>
        <position position="137"/>
    </location>
</feature>
<comment type="caution">
    <text evidence="13">The sequence shown here is derived from an EMBL/GenBank/DDBJ whole genome shotgun (WGS) entry which is preliminary data.</text>
</comment>
<dbReference type="SMART" id="SM00436">
    <property type="entry name" value="TOP1Bc"/>
    <property type="match status" value="1"/>
</dbReference>
<keyword evidence="5" id="KW-0862">Zinc</keyword>
<evidence type="ECO:0000259" key="12">
    <source>
        <dbReference type="PROSITE" id="PS52039"/>
    </source>
</evidence>
<evidence type="ECO:0000256" key="10">
    <source>
        <dbReference type="HAMAP-Rule" id="MF_00952"/>
    </source>
</evidence>
<dbReference type="SMART" id="SM00437">
    <property type="entry name" value="TOP1Ac"/>
    <property type="match status" value="1"/>
</dbReference>
<reference evidence="14" key="1">
    <citation type="submission" date="2017-09" db="EMBL/GenBank/DDBJ databases">
        <title>Depth-based differentiation of microbial function through sediment-hosted aquifers and enrichment of novel symbionts in the deep terrestrial subsurface.</title>
        <authorList>
            <person name="Probst A.J."/>
            <person name="Ladd B."/>
            <person name="Jarett J.K."/>
            <person name="Geller-Mcgrath D.E."/>
            <person name="Sieber C.M.K."/>
            <person name="Emerson J.B."/>
            <person name="Anantharaman K."/>
            <person name="Thomas B.C."/>
            <person name="Malmstrom R."/>
            <person name="Stieglmeier M."/>
            <person name="Klingl A."/>
            <person name="Woyke T."/>
            <person name="Ryan C.M."/>
            <person name="Banfield J.F."/>
        </authorList>
    </citation>
    <scope>NUCLEOTIDE SEQUENCE [LARGE SCALE GENOMIC DNA]</scope>
</reference>
<dbReference type="CDD" id="cd00186">
    <property type="entry name" value="TOP1Ac"/>
    <property type="match status" value="1"/>
</dbReference>
<evidence type="ECO:0000313" key="13">
    <source>
        <dbReference type="EMBL" id="PIT94980.1"/>
    </source>
</evidence>
<keyword evidence="4" id="KW-0863">Zinc-finger</keyword>
<dbReference type="EMBL" id="PFAQ01000025">
    <property type="protein sequence ID" value="PIT94980.1"/>
    <property type="molecule type" value="Genomic_DNA"/>
</dbReference>
<feature type="site" description="Interaction with DNA" evidence="10">
    <location>
        <position position="153"/>
    </location>
</feature>
<dbReference type="InterPro" id="IPR013498">
    <property type="entry name" value="Topo_IA_Znf"/>
</dbReference>
<dbReference type="InterPro" id="IPR013824">
    <property type="entry name" value="Topo_IA_cen_sub1"/>
</dbReference>
<dbReference type="InterPro" id="IPR003601">
    <property type="entry name" value="Topo_IA_2"/>
</dbReference>
<dbReference type="EC" id="5.6.2.1" evidence="10"/>
<feature type="active site" description="O-(5'-phospho-DNA)-tyrosine intermediate" evidence="10">
    <location>
        <position position="293"/>
    </location>
</feature>
<dbReference type="CDD" id="cd03363">
    <property type="entry name" value="TOPRIM_TopoIA_TopoI"/>
    <property type="match status" value="1"/>
</dbReference>
<evidence type="ECO:0000256" key="5">
    <source>
        <dbReference type="ARBA" id="ARBA00022833"/>
    </source>
</evidence>
<comment type="function">
    <text evidence="10">Releases the supercoiling and torsional tension of DNA, which is introduced during the DNA replication and transcription, by transiently cleaving and rejoining one strand of the DNA duplex. Introduces a single-strand break via transesterification at a target site in duplex DNA. The scissile phosphodiester is attacked by the catalytic tyrosine of the enzyme, resulting in the formation of a DNA-(5'-phosphotyrosyl)-enzyme intermediate and the expulsion of a 3'-OH DNA strand. The free DNA strand then undergoes passage around the unbroken strand, thus removing DNA supercoils. Finally, in the religation step, the DNA 3'-OH attacks the covalent intermediate to expel the active-site tyrosine and restore the DNA phosphodiester backbone.</text>
</comment>
<keyword evidence="9 10" id="KW-0413">Isomerase</keyword>
<dbReference type="NCBIfam" id="TIGR01051">
    <property type="entry name" value="topA_bact"/>
    <property type="match status" value="1"/>
</dbReference>
<feature type="domain" description="Toprim" evidence="11">
    <location>
        <begin position="1"/>
        <end position="111"/>
    </location>
</feature>
<feature type="site" description="Interaction with DNA" evidence="10">
    <location>
        <position position="31"/>
    </location>
</feature>
<dbReference type="PANTHER" id="PTHR42785:SF1">
    <property type="entry name" value="DNA TOPOISOMERASE"/>
    <property type="match status" value="1"/>
</dbReference>
<evidence type="ECO:0000256" key="4">
    <source>
        <dbReference type="ARBA" id="ARBA00022771"/>
    </source>
</evidence>
<dbReference type="SMART" id="SM00493">
    <property type="entry name" value="TOPRIM"/>
    <property type="match status" value="1"/>
</dbReference>
<dbReference type="GO" id="GO:0003677">
    <property type="term" value="F:DNA binding"/>
    <property type="evidence" value="ECO:0007669"/>
    <property type="project" value="UniProtKB-KW"/>
</dbReference>
<dbReference type="GO" id="GO:0005694">
    <property type="term" value="C:chromosome"/>
    <property type="evidence" value="ECO:0007669"/>
    <property type="project" value="InterPro"/>
</dbReference>
<keyword evidence="7 10" id="KW-0799">Topoisomerase</keyword>
<dbReference type="AlphaFoldDB" id="A0A2M6WQC6"/>
<dbReference type="GO" id="GO:0006265">
    <property type="term" value="P:DNA topological change"/>
    <property type="evidence" value="ECO:0007669"/>
    <property type="project" value="UniProtKB-UniRule"/>
</dbReference>
<dbReference type="GO" id="GO:0003917">
    <property type="term" value="F:DNA topoisomerase type I (single strand cut, ATP-independent) activity"/>
    <property type="evidence" value="ECO:0007669"/>
    <property type="project" value="UniProtKB-UniRule"/>
</dbReference>
<dbReference type="Gene3D" id="1.10.460.10">
    <property type="entry name" value="Topoisomerase I, domain 2"/>
    <property type="match status" value="1"/>
</dbReference>
<dbReference type="SUPFAM" id="SSF57783">
    <property type="entry name" value="Zinc beta-ribbon"/>
    <property type="match status" value="3"/>
</dbReference>
<evidence type="ECO:0000256" key="9">
    <source>
        <dbReference type="ARBA" id="ARBA00023235"/>
    </source>
</evidence>
<gene>
    <name evidence="10" type="primary">topA</name>
    <name evidence="13" type="ORF">COT98_01535</name>
</gene>
<dbReference type="HAMAP" id="MF_00952">
    <property type="entry name" value="Topoisom_1_prok"/>
    <property type="match status" value="1"/>
</dbReference>
<dbReference type="InterPro" id="IPR003602">
    <property type="entry name" value="Topo_IA_DNA-bd_dom"/>
</dbReference>
<comment type="similarity">
    <text evidence="2 10">Belongs to the type IA topoisomerase family.</text>
</comment>
<dbReference type="InterPro" id="IPR013497">
    <property type="entry name" value="Topo_IA_cen"/>
</dbReference>
<comment type="subunit">
    <text evidence="10">Monomer.</text>
</comment>
<sequence>MNLIIVESPTKAKTISKFLGLGYKVESSFGHVRDLPVSTMGVDIEHDFQPSYIVPDKAKKNLNNLKKLAASATEVILASDEDREGEAIAWHLSETLKLNSKKAKRIVFHEITKAAILGALEHPRVIDQKLVDAQQARRILDRLVGYELSPFLWKKVARGLSAGRVQSVAVRLIVEREREIKAFNCEEYWSITGDFSKITDKEIKFSADLNKINNKTIEKLFIKNKEQADEIIASLKGAEYEISKVEHKDSQKKAPAPFTTSTLQQTANRFLGFSAKQTMMVAQKLYEQGFITYMRTDSLNLSAKFITDAYEYLIKELGKEYAISGGQVFKTKSKNAQEAHEAIRPTEVSNNPEDLKVKLEPNQYRLYKLIWQRSVATQMPAALLAVTVIDIAALATPYHFRASGQVLKFLGYLKVYPESTKDQTMPELSAGEKLNLEKLGGDQHFTVPPARYSDAGLVKEMEKYGIGRPSTYAPTISTVIDRNYVFRDDKKRLGPTEIAFVVIDLLVAHFHHIVDFKFTAEMENNLDEVAVGKKAWVPVIRDFYLPFHQNLEEKYKEVNKENIMPEEKSSEICDKCGSPMIVKTGRYGKFLACSNYPTCKNIKSTGEPKAGVQVSPEAAAKLDVLKTRFASEVCDKCGSPMSVKNGNFGPFLGCSAYPGCKNIKNIPEENAVKVICPACGKGEIVKKFSRRGAFYACSAYPDCKNAYWGKPTGEKCPECQSLLIEDKEAIKCSDRACGFTK</sequence>
<dbReference type="Gene3D" id="3.30.65.10">
    <property type="entry name" value="Bacterial Topoisomerase I, domain 1"/>
    <property type="match status" value="3"/>
</dbReference>
<dbReference type="InterPro" id="IPR006171">
    <property type="entry name" value="TOPRIM_dom"/>
</dbReference>
<feature type="region of interest" description="Interaction with DNA" evidence="10">
    <location>
        <begin position="161"/>
        <end position="166"/>
    </location>
</feature>
<evidence type="ECO:0000256" key="7">
    <source>
        <dbReference type="ARBA" id="ARBA00023029"/>
    </source>
</evidence>
<dbReference type="Pfam" id="PF01131">
    <property type="entry name" value="Topoisom_bac"/>
    <property type="match status" value="1"/>
</dbReference>
<keyword evidence="3" id="KW-0479">Metal-binding</keyword>
<dbReference type="InterPro" id="IPR013826">
    <property type="entry name" value="Topo_IA_cen_sub3"/>
</dbReference>
<dbReference type="InterPro" id="IPR023405">
    <property type="entry name" value="Topo_IA_core_domain"/>
</dbReference>
<dbReference type="InterPro" id="IPR005733">
    <property type="entry name" value="TopoI_bac-type"/>
</dbReference>
<keyword evidence="8 10" id="KW-0238">DNA-binding</keyword>
<dbReference type="Gene3D" id="2.70.20.10">
    <property type="entry name" value="Topoisomerase I, domain 3"/>
    <property type="match status" value="1"/>
</dbReference>
<dbReference type="Pfam" id="PF01751">
    <property type="entry name" value="Toprim"/>
    <property type="match status" value="1"/>
</dbReference>
<proteinExistence type="inferred from homology"/>
<organism evidence="13 14">
    <name type="scientific">Candidatus Falkowbacteria bacterium CG10_big_fil_rev_8_21_14_0_10_39_9</name>
    <dbReference type="NCBI Taxonomy" id="1974566"/>
    <lineage>
        <taxon>Bacteria</taxon>
        <taxon>Candidatus Falkowiibacteriota</taxon>
    </lineage>
</organism>
<evidence type="ECO:0000313" key="14">
    <source>
        <dbReference type="Proteomes" id="UP000228900"/>
    </source>
</evidence>
<dbReference type="PROSITE" id="PS00396">
    <property type="entry name" value="TOPO_IA_1"/>
    <property type="match status" value="1"/>
</dbReference>
<dbReference type="PROSITE" id="PS52039">
    <property type="entry name" value="TOPO_IA_2"/>
    <property type="match status" value="1"/>
</dbReference>
<keyword evidence="6" id="KW-0460">Magnesium</keyword>
<name>A0A2M6WQC6_9BACT</name>
<protein>
    <recommendedName>
        <fullName evidence="10">DNA topoisomerase 1</fullName>
        <ecNumber evidence="10">5.6.2.1</ecNumber>
    </recommendedName>
    <alternativeName>
        <fullName evidence="10">DNA topoisomerase I</fullName>
    </alternativeName>
</protein>
<dbReference type="InterPro" id="IPR000380">
    <property type="entry name" value="Topo_IA"/>
</dbReference>
<dbReference type="PANTHER" id="PTHR42785">
    <property type="entry name" value="DNA TOPOISOMERASE, TYPE IA, CORE"/>
    <property type="match status" value="1"/>
</dbReference>
<dbReference type="GO" id="GO:0008270">
    <property type="term" value="F:zinc ion binding"/>
    <property type="evidence" value="ECO:0007669"/>
    <property type="project" value="UniProtKB-KW"/>
</dbReference>
<evidence type="ECO:0000256" key="3">
    <source>
        <dbReference type="ARBA" id="ARBA00022723"/>
    </source>
</evidence>
<evidence type="ECO:0000256" key="1">
    <source>
        <dbReference type="ARBA" id="ARBA00000213"/>
    </source>
</evidence>
<evidence type="ECO:0000256" key="2">
    <source>
        <dbReference type="ARBA" id="ARBA00009446"/>
    </source>
</evidence>
<feature type="domain" description="Topo IA-type catalytic" evidence="12">
    <location>
        <begin position="127"/>
        <end position="551"/>
    </location>
</feature>
<evidence type="ECO:0000256" key="8">
    <source>
        <dbReference type="ARBA" id="ARBA00023125"/>
    </source>
</evidence>
<comment type="catalytic activity">
    <reaction evidence="1 10">
        <text>ATP-independent breakage of single-stranded DNA, followed by passage and rejoining.</text>
        <dbReference type="EC" id="5.6.2.1"/>
    </reaction>
</comment>
<dbReference type="Gene3D" id="3.40.50.140">
    <property type="match status" value="1"/>
</dbReference>
<dbReference type="Gene3D" id="1.10.290.10">
    <property type="entry name" value="Topoisomerase I, domain 4"/>
    <property type="match status" value="1"/>
</dbReference>
<evidence type="ECO:0000259" key="11">
    <source>
        <dbReference type="PROSITE" id="PS50880"/>
    </source>
</evidence>
<dbReference type="Pfam" id="PF01396">
    <property type="entry name" value="Zn_ribbon_Top1"/>
    <property type="match status" value="3"/>
</dbReference>
<evidence type="ECO:0000256" key="6">
    <source>
        <dbReference type="ARBA" id="ARBA00022842"/>
    </source>
</evidence>
<dbReference type="Proteomes" id="UP000228900">
    <property type="component" value="Unassembled WGS sequence"/>
</dbReference>
<feature type="site" description="Interaction with DNA" evidence="10">
    <location>
        <position position="295"/>
    </location>
</feature>
<dbReference type="PRINTS" id="PR00417">
    <property type="entry name" value="PRTPISMRASEI"/>
</dbReference>
<dbReference type="PROSITE" id="PS50880">
    <property type="entry name" value="TOPRIM"/>
    <property type="match status" value="1"/>
</dbReference>
<feature type="site" description="Interaction with DNA" evidence="10">
    <location>
        <position position="482"/>
    </location>
</feature>
<dbReference type="InterPro" id="IPR013825">
    <property type="entry name" value="Topo_IA_cen_sub2"/>
</dbReference>
<dbReference type="InterPro" id="IPR034149">
    <property type="entry name" value="TOPRIM_TopoI"/>
</dbReference>
<feature type="site" description="Interaction with DNA" evidence="10">
    <location>
        <position position="141"/>
    </location>
</feature>
<feature type="site" description="Interaction with DNA" evidence="10">
    <location>
        <position position="138"/>
    </location>
</feature>